<name>A0A3N0Y2Z8_ANAGA</name>
<proteinExistence type="predicted"/>
<evidence type="ECO:0000313" key="1">
    <source>
        <dbReference type="EMBL" id="ROL33000.1"/>
    </source>
</evidence>
<keyword evidence="2" id="KW-1185">Reference proteome</keyword>
<evidence type="ECO:0000313" key="2">
    <source>
        <dbReference type="Proteomes" id="UP000281406"/>
    </source>
</evidence>
<sequence length="98" mass="11014">MAELDRFPGHRTEDGGARRRGGILRSTLWQGLEDSTNFVSLAPGLKGNKSVRDRESESKRKGVFKRDFNTPHFESGSLMNANISQYESYFRLGCVDSS</sequence>
<organism evidence="1 2">
    <name type="scientific">Anabarilius grahami</name>
    <name type="common">Kanglang fish</name>
    <name type="synonym">Barilius grahami</name>
    <dbReference type="NCBI Taxonomy" id="495550"/>
    <lineage>
        <taxon>Eukaryota</taxon>
        <taxon>Metazoa</taxon>
        <taxon>Chordata</taxon>
        <taxon>Craniata</taxon>
        <taxon>Vertebrata</taxon>
        <taxon>Euteleostomi</taxon>
        <taxon>Actinopterygii</taxon>
        <taxon>Neopterygii</taxon>
        <taxon>Teleostei</taxon>
        <taxon>Ostariophysi</taxon>
        <taxon>Cypriniformes</taxon>
        <taxon>Xenocyprididae</taxon>
        <taxon>Xenocypridinae</taxon>
        <taxon>Xenocypridinae incertae sedis</taxon>
        <taxon>Anabarilius</taxon>
    </lineage>
</organism>
<accession>A0A3N0Y2Z8</accession>
<dbReference type="Proteomes" id="UP000281406">
    <property type="component" value="Unassembled WGS sequence"/>
</dbReference>
<reference evidence="1 2" key="1">
    <citation type="submission" date="2018-10" db="EMBL/GenBank/DDBJ databases">
        <title>Genome assembly for a Yunnan-Guizhou Plateau 3E fish, Anabarilius grahami (Regan), and its evolutionary and genetic applications.</title>
        <authorList>
            <person name="Jiang W."/>
        </authorList>
    </citation>
    <scope>NUCLEOTIDE SEQUENCE [LARGE SCALE GENOMIC DNA]</scope>
    <source>
        <strain evidence="1">AG-KIZ</strain>
        <tissue evidence="1">Muscle</tissue>
    </source>
</reference>
<protein>
    <submittedName>
        <fullName evidence="1">Uncharacterized protein</fullName>
    </submittedName>
</protein>
<gene>
    <name evidence="1" type="ORF">DPX16_5895</name>
</gene>
<dbReference type="AlphaFoldDB" id="A0A3N0Y2Z8"/>
<dbReference type="EMBL" id="RJVU01053528">
    <property type="protein sequence ID" value="ROL33000.1"/>
    <property type="molecule type" value="Genomic_DNA"/>
</dbReference>
<comment type="caution">
    <text evidence="1">The sequence shown here is derived from an EMBL/GenBank/DDBJ whole genome shotgun (WGS) entry which is preliminary data.</text>
</comment>